<accession>U5LGI8</accession>
<dbReference type="HOGENOM" id="CLU_3363192_0_0_9"/>
<protein>
    <submittedName>
        <fullName evidence="1">Uncharacterized protein</fullName>
    </submittedName>
</protein>
<dbReference type="Proteomes" id="UP000017805">
    <property type="component" value="Chromosome"/>
</dbReference>
<dbReference type="EMBL" id="CP006643">
    <property type="protein sequence ID" value="AGX05682.1"/>
    <property type="molecule type" value="Genomic_DNA"/>
</dbReference>
<dbReference type="STRING" id="1367477.N288_19020"/>
<dbReference type="AlphaFoldDB" id="U5LGI8"/>
<reference evidence="1 2" key="1">
    <citation type="submission" date="2013-07" db="EMBL/GenBank/DDBJ databases">
        <title>Complete genome sequence of Bacillus infantis NRRL B-14911 that has potential to induce cardiac disease by antigenic mimicry.</title>
        <authorList>
            <person name="Massilamany C."/>
            <person name="Smith T.P.L."/>
            <person name="Loy J.D."/>
            <person name="Barletta R."/>
            <person name="Reddy J."/>
        </authorList>
    </citation>
    <scope>NUCLEOTIDE SEQUENCE [LARGE SCALE GENOMIC DNA]</scope>
    <source>
        <strain evidence="1 2">NRRL B-14911</strain>
    </source>
</reference>
<sequence>MTFWGRKRRRDWENINDWEQLKKETKKAGDYRLFY</sequence>
<name>U5LGI8_9BACI</name>
<keyword evidence="2" id="KW-1185">Reference proteome</keyword>
<dbReference type="KEGG" id="bif:N288_19020"/>
<evidence type="ECO:0000313" key="1">
    <source>
        <dbReference type="EMBL" id="AGX05682.1"/>
    </source>
</evidence>
<gene>
    <name evidence="1" type="ORF">N288_19020</name>
</gene>
<organism evidence="1 2">
    <name type="scientific">Bacillus infantis NRRL B-14911</name>
    <dbReference type="NCBI Taxonomy" id="1367477"/>
    <lineage>
        <taxon>Bacteria</taxon>
        <taxon>Bacillati</taxon>
        <taxon>Bacillota</taxon>
        <taxon>Bacilli</taxon>
        <taxon>Bacillales</taxon>
        <taxon>Bacillaceae</taxon>
        <taxon>Bacillus</taxon>
    </lineage>
</organism>
<evidence type="ECO:0000313" key="2">
    <source>
        <dbReference type="Proteomes" id="UP000017805"/>
    </source>
</evidence>
<proteinExistence type="predicted"/>